<dbReference type="InterPro" id="IPR035556">
    <property type="entry name" value="FCHSD2_SH3_2"/>
</dbReference>
<dbReference type="Gene3D" id="2.130.10.10">
    <property type="entry name" value="YVTN repeat-like/Quinoprotein amine dehydrogenase"/>
    <property type="match status" value="1"/>
</dbReference>
<evidence type="ECO:0000256" key="18">
    <source>
        <dbReference type="ARBA" id="ARBA00023054"/>
    </source>
</evidence>
<dbReference type="SUPFAM" id="SSF50044">
    <property type="entry name" value="SH3-domain"/>
    <property type="match status" value="2"/>
</dbReference>
<dbReference type="EMBL" id="BRZM01000029">
    <property type="protein sequence ID" value="GLD57237.1"/>
    <property type="molecule type" value="Genomic_DNA"/>
</dbReference>
<dbReference type="GO" id="GO:1902905">
    <property type="term" value="P:positive regulation of supramolecular fiber organization"/>
    <property type="evidence" value="ECO:0007669"/>
    <property type="project" value="UniProtKB-ARBA"/>
</dbReference>
<dbReference type="GO" id="GO:0005905">
    <property type="term" value="C:clathrin-coated pit"/>
    <property type="evidence" value="ECO:0007669"/>
    <property type="project" value="UniProtKB-SubCell"/>
</dbReference>
<keyword evidence="18 31" id="KW-0175">Coiled coil</keyword>
<dbReference type="Pfam" id="PF25469">
    <property type="entry name" value="WHD_NWD1"/>
    <property type="match status" value="1"/>
</dbReference>
<dbReference type="GO" id="GO:0015031">
    <property type="term" value="P:protein transport"/>
    <property type="evidence" value="ECO:0007669"/>
    <property type="project" value="UniProtKB-KW"/>
</dbReference>
<dbReference type="Pfam" id="PF00632">
    <property type="entry name" value="HECT"/>
    <property type="match status" value="1"/>
</dbReference>
<keyword evidence="21" id="KW-0168">Coated pit</keyword>
<sequence length="3050" mass="339458">MRINQQLKALQKLASQYLKRDWPGINPDDQRTDYRNVYAVWRSYLEGTVQVSQSRLNVCDNYKSQVSDPAKTVRLYKEQQLKKTIDQLSGIQAELQESVKELAKAKKKYYDCEQVAHAVREKADIEAKSKLGLFQSRISLQKASVKLKAKRSDCNSKATQARNDYLLTLAAANAHHDRYYHTDLLHCIQALDGRIYEHVKDYLVALCRTELEASQATHNTFQFLLDKSTRIIQEFNQQLFMQENPVFHKAHDFQFQPSECDTTLSSVQQLVDIEPSPVSAMRMTLAQSRQLESETGTTEEHSLNKEARKWATRVAREHKNIIHYKRSLEECESHGLPATEQGRLDLEMKIEDTKENIRKAETIKLKAEARLDLLRQVGVAVDTWLKSAMNQVMEELENERWASYTSHDPSLSSTVDLEREEGEECEENMEVFVDSSSSPSGTLRNYPLTCKVLYSYKASQPDELTIDEQEMLEVIEDGDMEDWVKARNKTGHVGYVPEKYLQFPTSNSLLSMLQSLATLDARSHTSSNSTEPELHSGCINGDANTVFVRALYDYEGQADEELSFSEGAVIRLLSRDTQTDDGFWEGELNGRVGVFPSVLVEDFTENGETSGGGVGDIQISPSLKLPSSLPPLPLYDQPPISPFTSPETSTPPPLPRSPSAALNGEHKPPLPASSHKGPLSTHNQSSGRSPVSPGFPQSQPPRFTPEGGPGKLRPVRAAPPPPKQHPRRQQEKSDKTEEVIDPFESSDPSRWPDEYTRQQLIKECRESSAGPFLLALVGHQYGTASLPTQVEVSEYQLLLQESQQAGGSTQELERVYQRDENAIPPSYCLRPPHRYTPCPQVEVSEEEQSKMKAKEEELRRVFQTTVSLCVHNGLMTSERAHSYYRSALDADLRFALDTCPDNDIVGRCLVYVHKVVNAKGERQKGQMNSGLQVQSEAATSDLRTAPTDEQLLSELCDVFLPGLITSQRLLVYITTTECDRRHGYTTARRRGYAESLCQQAYSNLVRLIDRFNTAETREDSQLGDALARERAEQEELCDTLSRLYDIIRPEEEEIRAYVKQSDQQCPLVVTGGPCTGKSVLLAHCAQQIKSWLPDSDPVVITYFCNLQQALSPKHLLASLCYQIASRYHSDSSPEQGHSFYIGTYPDDLTSITKSRDYESNCGPTSILNSHREPATISLTELKEQGSAKESGYICVQLGPADRRECVRLLASLLSSSGRRVTSGQQALVNQALTSCCLPLYARLLHVHTSLWYSDSDVTESSLPNSVHGSISALLDHLEQKHGSSIVARAVSYLTLSRTGLTEAELADLLSSDNEVLSEYVQQGAGASSSMRVPQIDVERLLLDLRGFLIRRTFVGSHVLFWVSRHFKLVVAKRYLGTQEARKEIHSEMAGYFSGWWTNGNAKPFLVNLKSGANKDTAQIKIYTDRQPPSQPFVFTSLSKGAGQVNLRKVVELPYHMQQSGRWEELVHELLMSLGFHQAMVLAGLLGDLITMLEACSSGAARGDGNEPPPLSGEATGTECGIVAEITDNGSAWVWKGSRCDVVKLLLSCEQKELKFAGVKSSGQFVLFSTRCNKLFLWDVTGPEMFLEVTLWDTCNWELWDQFLVPQGRAFTQAVLSQDGHLFLASLDTCALVLVWRVCSGECVLSLETNEQPHTILKTATDVICVARDGCLTVWDSEMIAAAGTAPKIGCGVKEVVFEPTGEWFYTADGSEMVWRWRLKTGFPDANFLHDGAVEQLCLSQDNIHLVTLSAGEIYVWQTETGQNILRISGNRATEILITPNSNFGVSISKRGLSQVWKLAHGSIVCSIHLYLSDAKVSPESTFLIGRHRGDLLAASLWSGSISKRFSCAESSEHVVAFDTLSEHPDFVVVMAASGAVYTWKVAEETVCRHFQLPYTFQCQPQDFQMSSDGSFALLSTVNNTMSLLDLSQIRLCLFRAEGPVIKACLDRAGCFAAYISLEKTCDCDLYPRPVLTVVRLTDGERVGSVRLSKNPLTLVLCRQQCVFVGFEDGSVGMYSVSDVTTDREEESVRRRENLIGGEMVQLYCWGDSASGQFGPQTALSPVSWTVPGIITNICCGEQHTLFLNSDGGVLSCGHNSQGQLGRRKCKDGRTPGRVEGLGDVVMMACGQDHCLAVCASGHVFSWGAADDGQLGMLPNPLRPSKVPIPLPVPVIQVACGNSHSLALTKGGDVLSWGLNSHGQLGLGKEVSLQDTPVLVWALSGTAVTQIAAGATHTLFLTLPGLVYCCGANNSGQLGLNRVDERGRFNICMVPALRPLRVSFISCGEAHSAVLTKDGKVFTFGEGRHGQLGHNSSANEVKPTLVDGLDGPASQIACGRHHTLVLGSSGQLWAFGNGVKGQIGNGQPEDSLTPTLVQLPWTTDSAAAIPSDLKISAGWNTNFAYSSPVQNSDCGQITGRLDETKLQRWLSMKYGNAEARREILLTFLTSSSLVASFTKADGSSLKAGALTVDLEAASQAFDRLLEIPWIKQSVNLKPLMDLLVASMTSLKSPEILLILLSCPLLQEDSNVMNIALSLAVIIGHLNEKALDLLRGWWSSLSPSILMKHIMVFKKALAFMLRNGLLATHNPGVKYLLEALKLLYKANKAGKSYKVPLNTFYVEEIIGNVLPVEDVTLWWQFSKVEDDHNTPAIFCRYPFLFTLVCKVAVFNIFAFIMKKAHHFVHKLALLWPDESLVGPPDAPPAPVFQLTLRRAHLVEDTFRQLGAADHCAFKRELLVQFVDNRKVTNVNKKDFFLHVFDELIAPKSKMFMYNESKTLIWFPPQPKVEVKTYFLFGVLCGLALYNHSIVHLPFPLVLFKKLVRVKPSLDDMKEFDPVMGESLRCMLEDYTPDVVREMETTFTVTWGGEKVELDLKEAGKLVTGSNRKEYVDAFVNYVFNKSVEGVFDSFKRGFFKVCDMDVVDFFQPEELQAVMVGQENYDWEVFKQNTVYEGDYHAGHPNIITFWEVFEELTAEEKKKFLLFLTGSDRVPFMGMESIKMTVAVLPDANELHLPESLTCHCLLLLPIYRRYPVERTMQTRLLQAINHNRGFWKKD</sequence>
<evidence type="ECO:0000256" key="1">
    <source>
        <dbReference type="ARBA" id="ARBA00004282"/>
    </source>
</evidence>
<dbReference type="GO" id="GO:0070161">
    <property type="term" value="C:anchoring junction"/>
    <property type="evidence" value="ECO:0007669"/>
    <property type="project" value="UniProtKB-SubCell"/>
</dbReference>
<evidence type="ECO:0000256" key="33">
    <source>
        <dbReference type="SAM" id="MobiDB-lite"/>
    </source>
</evidence>
<dbReference type="Pfam" id="PF00018">
    <property type="entry name" value="SH3_1"/>
    <property type="match status" value="1"/>
</dbReference>
<feature type="repeat" description="RCC1" evidence="30">
    <location>
        <begin position="2345"/>
        <end position="2403"/>
    </location>
</feature>
<dbReference type="GO" id="GO:0030833">
    <property type="term" value="P:regulation of actin filament polymerization"/>
    <property type="evidence" value="ECO:0007669"/>
    <property type="project" value="TreeGrafter"/>
</dbReference>
<dbReference type="GO" id="GO:0032420">
    <property type="term" value="C:stereocilium"/>
    <property type="evidence" value="ECO:0007669"/>
    <property type="project" value="UniProtKB-SubCell"/>
</dbReference>
<gene>
    <name evidence="37" type="ORF">AKAME5_000949100</name>
</gene>
<keyword evidence="15 28" id="KW-0833">Ubl conjugation pathway</keyword>
<feature type="compositionally biased region" description="Basic and acidic residues" evidence="33">
    <location>
        <begin position="728"/>
        <end position="738"/>
    </location>
</feature>
<evidence type="ECO:0000256" key="4">
    <source>
        <dbReference type="ARBA" id="ARBA00004600"/>
    </source>
</evidence>
<dbReference type="GO" id="GO:0006897">
    <property type="term" value="P:endocytosis"/>
    <property type="evidence" value="ECO:0007669"/>
    <property type="project" value="UniProtKB-KW"/>
</dbReference>
<dbReference type="SUPFAM" id="SSF50978">
    <property type="entry name" value="WD40 repeat-like"/>
    <property type="match status" value="1"/>
</dbReference>
<feature type="repeat" description="RCC1" evidence="30">
    <location>
        <begin position="2137"/>
        <end position="2186"/>
    </location>
</feature>
<evidence type="ECO:0000256" key="14">
    <source>
        <dbReference type="ARBA" id="ARBA00022737"/>
    </source>
</evidence>
<dbReference type="PANTHER" id="PTHR15735">
    <property type="entry name" value="FCH AND DOUBLE SH3 DOMAINS PROTEIN"/>
    <property type="match status" value="1"/>
</dbReference>
<evidence type="ECO:0000259" key="36">
    <source>
        <dbReference type="PROSITE" id="PS51741"/>
    </source>
</evidence>
<evidence type="ECO:0000256" key="11">
    <source>
        <dbReference type="ARBA" id="ARBA00022574"/>
    </source>
</evidence>
<comment type="subunit">
    <text evidence="24">Homodimer. Interacts (via SH3 domain 2) with ITSN1 (via SH3 domain 4). Recruited to clathrin-coated pits during a mid-to-late stage of assembly via interaction with ITSN1. Interacts (via SH3 domain 1) with WASL. Interacts with WAS. Interacts with CASK and MAGI1. CASK inhibits interaction with MAGI1.</text>
</comment>
<dbReference type="PROSITE" id="PS50012">
    <property type="entry name" value="RCC1_3"/>
    <property type="match status" value="7"/>
</dbReference>
<feature type="repeat" description="RCC1" evidence="30">
    <location>
        <begin position="2240"/>
        <end position="2293"/>
    </location>
</feature>
<dbReference type="InterPro" id="IPR056884">
    <property type="entry name" value="NPHP3-like_N"/>
</dbReference>
<evidence type="ECO:0000256" key="32">
    <source>
        <dbReference type="SAM" id="Coils"/>
    </source>
</evidence>
<keyword evidence="14" id="KW-0677">Repeat</keyword>
<evidence type="ECO:0000256" key="13">
    <source>
        <dbReference type="ARBA" id="ARBA00022679"/>
    </source>
</evidence>
<dbReference type="InterPro" id="IPR035460">
    <property type="entry name" value="FCHSD_SH3_1"/>
</dbReference>
<evidence type="ECO:0000256" key="23">
    <source>
        <dbReference type="ARBA" id="ARBA00056238"/>
    </source>
</evidence>
<feature type="domain" description="SH3" evidence="34">
    <location>
        <begin position="543"/>
        <end position="605"/>
    </location>
</feature>
<dbReference type="SUPFAM" id="SSF56204">
    <property type="entry name" value="Hect, E3 ligase catalytic domain"/>
    <property type="match status" value="1"/>
</dbReference>
<dbReference type="Proteomes" id="UP001279410">
    <property type="component" value="Unassembled WGS sequence"/>
</dbReference>
<evidence type="ECO:0000256" key="20">
    <source>
        <dbReference type="ARBA" id="ARBA00023136"/>
    </source>
</evidence>
<feature type="compositionally biased region" description="Low complexity" evidence="33">
    <location>
        <begin position="634"/>
        <end position="648"/>
    </location>
</feature>
<dbReference type="FunFam" id="2.30.30.40:FF:000060">
    <property type="entry name" value="FCH and double SH3 domains protein 2"/>
    <property type="match status" value="1"/>
</dbReference>
<feature type="compositionally biased region" description="Polar residues" evidence="33">
    <location>
        <begin position="680"/>
        <end position="697"/>
    </location>
</feature>
<accession>A0AAD3MLM8</accession>
<keyword evidence="7" id="KW-0813">Transport</keyword>
<dbReference type="FunFam" id="2.30.30.40:FF:000033">
    <property type="entry name" value="FCH and double SH3 domains protein 2"/>
    <property type="match status" value="1"/>
</dbReference>
<dbReference type="Gene3D" id="1.20.1270.60">
    <property type="entry name" value="Arfaptin homology (AH) domain/BAR domain"/>
    <property type="match status" value="1"/>
</dbReference>
<feature type="repeat" description="RCC1" evidence="30">
    <location>
        <begin position="2087"/>
        <end position="2136"/>
    </location>
</feature>
<dbReference type="InterPro" id="IPR058923">
    <property type="entry name" value="RCC1-like_dom"/>
</dbReference>
<evidence type="ECO:0000256" key="15">
    <source>
        <dbReference type="ARBA" id="ARBA00022786"/>
    </source>
</evidence>
<dbReference type="InterPro" id="IPR035983">
    <property type="entry name" value="Hect_E3_ubiquitin_ligase"/>
</dbReference>
<dbReference type="Pfam" id="PF24883">
    <property type="entry name" value="NPHP3_N"/>
    <property type="match status" value="1"/>
</dbReference>
<organism evidence="37 38">
    <name type="scientific">Lates japonicus</name>
    <name type="common">Japanese lates</name>
    <dbReference type="NCBI Taxonomy" id="270547"/>
    <lineage>
        <taxon>Eukaryota</taxon>
        <taxon>Metazoa</taxon>
        <taxon>Chordata</taxon>
        <taxon>Craniata</taxon>
        <taxon>Vertebrata</taxon>
        <taxon>Euteleostomi</taxon>
        <taxon>Actinopterygii</taxon>
        <taxon>Neopterygii</taxon>
        <taxon>Teleostei</taxon>
        <taxon>Neoteleostei</taxon>
        <taxon>Acanthomorphata</taxon>
        <taxon>Carangaria</taxon>
        <taxon>Carangaria incertae sedis</taxon>
        <taxon>Centropomidae</taxon>
        <taxon>Lates</taxon>
    </lineage>
</organism>
<evidence type="ECO:0000256" key="7">
    <source>
        <dbReference type="ARBA" id="ARBA00022448"/>
    </source>
</evidence>
<keyword evidence="6 29" id="KW-0728">SH3 domain</keyword>
<dbReference type="SUPFAM" id="SSF103657">
    <property type="entry name" value="BAR/IMD domain-like"/>
    <property type="match status" value="1"/>
</dbReference>
<dbReference type="InterPro" id="IPR000408">
    <property type="entry name" value="Reg_chr_condens"/>
</dbReference>
<comment type="caution">
    <text evidence="37">The sequence shown here is derived from an EMBL/GenBank/DDBJ whole genome shotgun (WGS) entry which is preliminary data.</text>
</comment>
<feature type="repeat" description="RCC1" evidence="30">
    <location>
        <begin position="2040"/>
        <end position="2086"/>
    </location>
</feature>
<dbReference type="FunFam" id="3.30.2410.10:FF:000003">
    <property type="entry name" value="probable E3 ubiquitin-protein ligase HERC4 isoform X1"/>
    <property type="match status" value="1"/>
</dbReference>
<keyword evidence="8" id="KW-1003">Cell membrane</keyword>
<dbReference type="PANTHER" id="PTHR15735:SF11">
    <property type="entry name" value="F-BAR AND DOUBLE SH3 DOMAINS PROTEIN 2"/>
    <property type="match status" value="1"/>
</dbReference>
<evidence type="ECO:0000256" key="25">
    <source>
        <dbReference type="ARBA" id="ARBA00070544"/>
    </source>
</evidence>
<dbReference type="GO" id="GO:0055037">
    <property type="term" value="C:recycling endosome"/>
    <property type="evidence" value="ECO:0007669"/>
    <property type="project" value="TreeGrafter"/>
</dbReference>
<feature type="coiled-coil region" evidence="32">
    <location>
        <begin position="343"/>
        <end position="370"/>
    </location>
</feature>
<dbReference type="GO" id="GO:0008289">
    <property type="term" value="F:lipid binding"/>
    <property type="evidence" value="ECO:0007669"/>
    <property type="project" value="UniProtKB-KW"/>
</dbReference>
<dbReference type="InterPro" id="IPR027417">
    <property type="entry name" value="P-loop_NTPase"/>
</dbReference>
<evidence type="ECO:0000256" key="24">
    <source>
        <dbReference type="ARBA" id="ARBA00064013"/>
    </source>
</evidence>
<dbReference type="PROSITE" id="PS00626">
    <property type="entry name" value="RCC1_2"/>
    <property type="match status" value="3"/>
</dbReference>
<feature type="active site" description="Glycyl thioester intermediate" evidence="28">
    <location>
        <position position="3014"/>
    </location>
</feature>
<evidence type="ECO:0000256" key="5">
    <source>
        <dbReference type="ARBA" id="ARBA00004645"/>
    </source>
</evidence>
<dbReference type="PRINTS" id="PR00633">
    <property type="entry name" value="RCCNDNSATION"/>
</dbReference>
<keyword evidence="11" id="KW-0853">WD repeat</keyword>
<dbReference type="PROSITE" id="PS51741">
    <property type="entry name" value="F_BAR"/>
    <property type="match status" value="1"/>
</dbReference>
<dbReference type="InterPro" id="IPR027267">
    <property type="entry name" value="AH/BAR_dom_sf"/>
</dbReference>
<dbReference type="SMART" id="SM00326">
    <property type="entry name" value="SH3"/>
    <property type="match status" value="2"/>
</dbReference>
<dbReference type="Pfam" id="PF14604">
    <property type="entry name" value="SH3_9"/>
    <property type="match status" value="1"/>
</dbReference>
<feature type="repeat" description="RCC1" evidence="30">
    <location>
        <begin position="2294"/>
        <end position="2344"/>
    </location>
</feature>
<dbReference type="Pfam" id="PF25390">
    <property type="entry name" value="WD40_RLD"/>
    <property type="match status" value="1"/>
</dbReference>
<dbReference type="Gene3D" id="2.130.10.30">
    <property type="entry name" value="Regulator of chromosome condensation 1/beta-lactamase-inhibitor protein II"/>
    <property type="match status" value="2"/>
</dbReference>
<evidence type="ECO:0000256" key="17">
    <source>
        <dbReference type="ARBA" id="ARBA00022949"/>
    </source>
</evidence>
<evidence type="ECO:0000256" key="19">
    <source>
        <dbReference type="ARBA" id="ARBA00023121"/>
    </source>
</evidence>
<comment type="subcellular location">
    <subcellularLocation>
        <location evidence="1">Cell junction</location>
    </subcellularLocation>
    <subcellularLocation>
        <location evidence="2">Cell membrane</location>
        <topology evidence="2">Peripheral membrane protein</topology>
        <orientation evidence="2">Cytoplasmic side</orientation>
    </subcellularLocation>
    <subcellularLocation>
        <location evidence="5">Cell projection</location>
        <location evidence="5">Stereocilium</location>
    </subcellularLocation>
    <subcellularLocation>
        <location evidence="3">Cytoplasm</location>
    </subcellularLocation>
    <subcellularLocation>
        <location evidence="4">Membrane</location>
        <location evidence="4">Clathrin-coated pit</location>
    </subcellularLocation>
</comment>
<evidence type="ECO:0000256" key="26">
    <source>
        <dbReference type="ARBA" id="ARBA00079454"/>
    </source>
</evidence>
<dbReference type="Gene3D" id="3.90.1750.10">
    <property type="entry name" value="Hect, E3 ligase catalytic domains"/>
    <property type="match status" value="1"/>
</dbReference>
<name>A0AAD3MLM8_LATJO</name>
<keyword evidence="20" id="KW-0472">Membrane</keyword>
<evidence type="ECO:0000259" key="34">
    <source>
        <dbReference type="PROSITE" id="PS50002"/>
    </source>
</evidence>
<keyword evidence="9" id="KW-0963">Cytoplasm</keyword>
<evidence type="ECO:0000256" key="2">
    <source>
        <dbReference type="ARBA" id="ARBA00004413"/>
    </source>
</evidence>
<dbReference type="GO" id="GO:0004842">
    <property type="term" value="F:ubiquitin-protein transferase activity"/>
    <property type="evidence" value="ECO:0007669"/>
    <property type="project" value="InterPro"/>
</dbReference>
<evidence type="ECO:0000256" key="6">
    <source>
        <dbReference type="ARBA" id="ARBA00022443"/>
    </source>
</evidence>
<feature type="domain" description="SH3" evidence="34">
    <location>
        <begin position="445"/>
        <end position="506"/>
    </location>
</feature>
<keyword evidence="10" id="KW-0597">Phosphoprotein</keyword>
<evidence type="ECO:0000256" key="31">
    <source>
        <dbReference type="PROSITE-ProRule" id="PRU01077"/>
    </source>
</evidence>
<evidence type="ECO:0000256" key="22">
    <source>
        <dbReference type="ARBA" id="ARBA00023273"/>
    </source>
</evidence>
<keyword evidence="22" id="KW-0966">Cell projection</keyword>
<dbReference type="InterPro" id="IPR001452">
    <property type="entry name" value="SH3_domain"/>
</dbReference>
<proteinExistence type="predicted"/>
<dbReference type="GO" id="GO:0031594">
    <property type="term" value="C:neuromuscular junction"/>
    <property type="evidence" value="ECO:0007669"/>
    <property type="project" value="TreeGrafter"/>
</dbReference>
<dbReference type="GO" id="GO:0007274">
    <property type="term" value="P:neuromuscular synaptic transmission"/>
    <property type="evidence" value="ECO:0007669"/>
    <property type="project" value="TreeGrafter"/>
</dbReference>
<dbReference type="PROSITE" id="PS50002">
    <property type="entry name" value="SH3"/>
    <property type="match status" value="2"/>
</dbReference>
<evidence type="ECO:0000256" key="30">
    <source>
        <dbReference type="PROSITE-ProRule" id="PRU00235"/>
    </source>
</evidence>
<dbReference type="InterPro" id="IPR036028">
    <property type="entry name" value="SH3-like_dom_sf"/>
</dbReference>
<dbReference type="InterPro" id="IPR031160">
    <property type="entry name" value="F_BAR_dom"/>
</dbReference>
<evidence type="ECO:0000256" key="10">
    <source>
        <dbReference type="ARBA" id="ARBA00022553"/>
    </source>
</evidence>
<protein>
    <recommendedName>
        <fullName evidence="25">F-BAR and double SH3 domains protein 2</fullName>
    </recommendedName>
    <alternativeName>
        <fullName evidence="26">Protein nervous wreck 1</fullName>
    </alternativeName>
    <alternativeName>
        <fullName evidence="27">SH3 multiple domains protein 3</fullName>
    </alternativeName>
</protein>
<dbReference type="InterPro" id="IPR057588">
    <property type="entry name" value="NWD1/2-like_WH"/>
</dbReference>
<dbReference type="Gene3D" id="3.30.2160.10">
    <property type="entry name" value="Hect, E3 ligase catalytic domain"/>
    <property type="match status" value="1"/>
</dbReference>
<dbReference type="InterPro" id="IPR036322">
    <property type="entry name" value="WD40_repeat_dom_sf"/>
</dbReference>
<evidence type="ECO:0000313" key="38">
    <source>
        <dbReference type="Proteomes" id="UP001279410"/>
    </source>
</evidence>
<feature type="repeat" description="RCC1" evidence="30">
    <location>
        <begin position="2187"/>
        <end position="2239"/>
    </location>
</feature>
<keyword evidence="17" id="KW-0965">Cell junction</keyword>
<evidence type="ECO:0000256" key="9">
    <source>
        <dbReference type="ARBA" id="ARBA00022490"/>
    </source>
</evidence>
<evidence type="ECO:0000256" key="12">
    <source>
        <dbReference type="ARBA" id="ARBA00022583"/>
    </source>
</evidence>
<dbReference type="GO" id="GO:0051495">
    <property type="term" value="P:positive regulation of cytoskeleton organization"/>
    <property type="evidence" value="ECO:0007669"/>
    <property type="project" value="UniProtKB-ARBA"/>
</dbReference>
<dbReference type="FunFam" id="1.20.1270.60:FF:000026">
    <property type="entry name" value="FCH and double SH3 domains protein 2"/>
    <property type="match status" value="1"/>
</dbReference>
<keyword evidence="13" id="KW-0808">Transferase</keyword>
<evidence type="ECO:0000313" key="37">
    <source>
        <dbReference type="EMBL" id="GLD57237.1"/>
    </source>
</evidence>
<evidence type="ECO:0000256" key="21">
    <source>
        <dbReference type="ARBA" id="ARBA00023176"/>
    </source>
</evidence>
<feature type="domain" description="F-BAR" evidence="36">
    <location>
        <begin position="1"/>
        <end position="236"/>
    </location>
</feature>
<dbReference type="InterPro" id="IPR015943">
    <property type="entry name" value="WD40/YVTN_repeat-like_dom_sf"/>
</dbReference>
<dbReference type="GO" id="GO:0005886">
    <property type="term" value="C:plasma membrane"/>
    <property type="evidence" value="ECO:0007669"/>
    <property type="project" value="UniProtKB-SubCell"/>
</dbReference>
<dbReference type="SUPFAM" id="SSF69322">
    <property type="entry name" value="Tricorn protease domain 2"/>
    <property type="match status" value="1"/>
</dbReference>
<dbReference type="Gene3D" id="2.30.30.40">
    <property type="entry name" value="SH3 Domains"/>
    <property type="match status" value="2"/>
</dbReference>
<evidence type="ECO:0000256" key="16">
    <source>
        <dbReference type="ARBA" id="ARBA00022927"/>
    </source>
</evidence>
<evidence type="ECO:0000256" key="27">
    <source>
        <dbReference type="ARBA" id="ARBA00079631"/>
    </source>
</evidence>
<evidence type="ECO:0000259" key="35">
    <source>
        <dbReference type="PROSITE" id="PS50237"/>
    </source>
</evidence>
<dbReference type="CDD" id="cd11894">
    <property type="entry name" value="SH3_FCHSD2_2"/>
    <property type="match status" value="1"/>
</dbReference>
<dbReference type="InterPro" id="IPR009091">
    <property type="entry name" value="RCC1/BLIP-II"/>
</dbReference>
<evidence type="ECO:0000256" key="28">
    <source>
        <dbReference type="PROSITE-ProRule" id="PRU00104"/>
    </source>
</evidence>
<dbReference type="Gene3D" id="3.40.50.300">
    <property type="entry name" value="P-loop containing nucleotide triphosphate hydrolases"/>
    <property type="match status" value="1"/>
</dbReference>
<dbReference type="SMART" id="SM00119">
    <property type="entry name" value="HECTc"/>
    <property type="match status" value="1"/>
</dbReference>
<feature type="region of interest" description="Disordered" evidence="33">
    <location>
        <begin position="628"/>
        <end position="753"/>
    </location>
</feature>
<evidence type="ECO:0000256" key="29">
    <source>
        <dbReference type="PROSITE-ProRule" id="PRU00192"/>
    </source>
</evidence>
<dbReference type="CDD" id="cd11761">
    <property type="entry name" value="SH3_FCHSD_1"/>
    <property type="match status" value="1"/>
</dbReference>
<evidence type="ECO:0000256" key="8">
    <source>
        <dbReference type="ARBA" id="ARBA00022475"/>
    </source>
</evidence>
<comment type="function">
    <text evidence="23">Adapter protein that plays a role in endocytosis via clathrin-coated pits. Contributes to the internalization of cell surface receptors, such as integrin ITGB1 and transferrin receptor. Promotes endocytosis of EGFR in cancer cells, and thereby contributes to the down-regulation of EGFR signaling. Recruited to clathrin-coated pits during a mid-to-late stage of assembly, where it is required for normal progress from U-shaped intermediate stage pits to terminal, omega-shaped pits. Binds to membranes enriched in phosphatidylinositol 3,4-bisphosphate or phosphatidylinositol 3,4,5-trisphosphate. When bound to membranes, promotes actin polymerization via its interaction with WAS and/or WASL which leads to the activation of the Arp2/3 complex. Does not promote actin polymerisation in the absence of membranes.</text>
</comment>
<dbReference type="PROSITE" id="PS50237">
    <property type="entry name" value="HECT"/>
    <property type="match status" value="1"/>
</dbReference>
<reference evidence="37" key="1">
    <citation type="submission" date="2022-08" db="EMBL/GenBank/DDBJ databases">
        <title>Genome sequencing of akame (Lates japonicus).</title>
        <authorList>
            <person name="Hashiguchi Y."/>
            <person name="Takahashi H."/>
        </authorList>
    </citation>
    <scope>NUCLEOTIDE SEQUENCE</scope>
    <source>
        <strain evidence="37">Kochi</strain>
    </source>
</reference>
<dbReference type="InterPro" id="IPR000569">
    <property type="entry name" value="HECT_dom"/>
</dbReference>
<feature type="domain" description="HECT" evidence="35">
    <location>
        <begin position="2747"/>
        <end position="3046"/>
    </location>
</feature>
<keyword evidence="12" id="KW-0254">Endocytosis</keyword>
<keyword evidence="16" id="KW-0653">Protein transport</keyword>
<dbReference type="Gene3D" id="3.30.2410.10">
    <property type="entry name" value="Hect, E3 ligase catalytic domain"/>
    <property type="match status" value="1"/>
</dbReference>
<keyword evidence="38" id="KW-1185">Reference proteome</keyword>
<keyword evidence="19" id="KW-0446">Lipid-binding</keyword>
<dbReference type="CDD" id="cd00078">
    <property type="entry name" value="HECTc"/>
    <property type="match status" value="1"/>
</dbReference>
<feature type="non-terminal residue" evidence="37">
    <location>
        <position position="3050"/>
    </location>
</feature>
<evidence type="ECO:0000256" key="3">
    <source>
        <dbReference type="ARBA" id="ARBA00004496"/>
    </source>
</evidence>
<dbReference type="SUPFAM" id="SSF50985">
    <property type="entry name" value="RCC1/BLIP-II"/>
    <property type="match status" value="1"/>
</dbReference>